<dbReference type="GO" id="GO:0042302">
    <property type="term" value="F:structural constituent of cuticle"/>
    <property type="evidence" value="ECO:0007669"/>
    <property type="project" value="UniProtKB-UniRule"/>
</dbReference>
<dbReference type="InterPro" id="IPR051217">
    <property type="entry name" value="Insect_Cuticle_Struc_Prot"/>
</dbReference>
<reference evidence="4" key="1">
    <citation type="submission" date="2023-01" db="EMBL/GenBank/DDBJ databases">
        <title>Key to firefly adult light organ development and bioluminescence: homeobox transcription factors regulate luciferase expression and transportation to peroxisome.</title>
        <authorList>
            <person name="Fu X."/>
        </authorList>
    </citation>
    <scope>NUCLEOTIDE SEQUENCE [LARGE SCALE GENOMIC DNA]</scope>
</reference>
<name>A0AAN7NYW2_9COLE</name>
<dbReference type="PROSITE" id="PS00233">
    <property type="entry name" value="CHIT_BIND_RR_1"/>
    <property type="match status" value="1"/>
</dbReference>
<keyword evidence="4" id="KW-1185">Reference proteome</keyword>
<gene>
    <name evidence="3" type="ORF">RN001_015296</name>
</gene>
<dbReference type="PANTHER" id="PTHR12236:SF79">
    <property type="entry name" value="CUTICULAR PROTEIN 50CB-RELATED"/>
    <property type="match status" value="1"/>
</dbReference>
<dbReference type="AlphaFoldDB" id="A0AAN7NYW2"/>
<evidence type="ECO:0000256" key="1">
    <source>
        <dbReference type="ARBA" id="ARBA00022460"/>
    </source>
</evidence>
<dbReference type="GO" id="GO:0031012">
    <property type="term" value="C:extracellular matrix"/>
    <property type="evidence" value="ECO:0007669"/>
    <property type="project" value="TreeGrafter"/>
</dbReference>
<organism evidence="3 4">
    <name type="scientific">Aquatica leii</name>
    <dbReference type="NCBI Taxonomy" id="1421715"/>
    <lineage>
        <taxon>Eukaryota</taxon>
        <taxon>Metazoa</taxon>
        <taxon>Ecdysozoa</taxon>
        <taxon>Arthropoda</taxon>
        <taxon>Hexapoda</taxon>
        <taxon>Insecta</taxon>
        <taxon>Pterygota</taxon>
        <taxon>Neoptera</taxon>
        <taxon>Endopterygota</taxon>
        <taxon>Coleoptera</taxon>
        <taxon>Polyphaga</taxon>
        <taxon>Elateriformia</taxon>
        <taxon>Elateroidea</taxon>
        <taxon>Lampyridae</taxon>
        <taxon>Luciolinae</taxon>
        <taxon>Aquatica</taxon>
    </lineage>
</organism>
<dbReference type="EMBL" id="JARPUR010000007">
    <property type="protein sequence ID" value="KAK4873267.1"/>
    <property type="molecule type" value="Genomic_DNA"/>
</dbReference>
<keyword evidence="1 2" id="KW-0193">Cuticle</keyword>
<accession>A0AAN7NYW2</accession>
<dbReference type="InterPro" id="IPR000618">
    <property type="entry name" value="Insect_cuticle"/>
</dbReference>
<evidence type="ECO:0000256" key="2">
    <source>
        <dbReference type="PROSITE-ProRule" id="PRU00497"/>
    </source>
</evidence>
<evidence type="ECO:0000313" key="3">
    <source>
        <dbReference type="EMBL" id="KAK4873267.1"/>
    </source>
</evidence>
<dbReference type="GO" id="GO:0005615">
    <property type="term" value="C:extracellular space"/>
    <property type="evidence" value="ECO:0007669"/>
    <property type="project" value="TreeGrafter"/>
</dbReference>
<comment type="caution">
    <text evidence="3">The sequence shown here is derived from an EMBL/GenBank/DDBJ whole genome shotgun (WGS) entry which is preliminary data.</text>
</comment>
<proteinExistence type="predicted"/>
<dbReference type="InterPro" id="IPR031311">
    <property type="entry name" value="CHIT_BIND_RR_consensus"/>
</dbReference>
<dbReference type="Pfam" id="PF00379">
    <property type="entry name" value="Chitin_bind_4"/>
    <property type="match status" value="1"/>
</dbReference>
<dbReference type="PANTHER" id="PTHR12236">
    <property type="entry name" value="STRUCTURAL CONTITUENT OF CUTICLE"/>
    <property type="match status" value="1"/>
</dbReference>
<dbReference type="Proteomes" id="UP001353858">
    <property type="component" value="Unassembled WGS sequence"/>
</dbReference>
<evidence type="ECO:0000313" key="4">
    <source>
        <dbReference type="Proteomes" id="UP001353858"/>
    </source>
</evidence>
<protein>
    <submittedName>
        <fullName evidence="3">Uncharacterized protein</fullName>
    </submittedName>
</protein>
<feature type="non-terminal residue" evidence="3">
    <location>
        <position position="1"/>
    </location>
</feature>
<dbReference type="PROSITE" id="PS51155">
    <property type="entry name" value="CHIT_BIND_RR_2"/>
    <property type="match status" value="1"/>
</dbReference>
<sequence length="276" mass="31864">DEIHVNSPEALSALTATAAKILKKPLTDANNPTHSKKPYAFMYKVHDQFSGDDFSHSQKQDSKSTNGEYRVKLPDGRIQIVSYVADKNGYKADVKYAENENSNPKAYSPEQQIHPIQIAQNQIKGKSGQYDYIYEDYTSDPKLQNVYKEDYETLYPINDDLLQYVVTPTSNSIDVTPKYESQIQINPYLIQPAQKIYENIHESQQKVVQINEHNFNNEKVRKFIDSTLASYTIENSKGFQKTVLSTLSPYPEKYDHISAHNFQYLPKQSRQFLYKK</sequence>